<dbReference type="Proteomes" id="UP000301309">
    <property type="component" value="Unassembled WGS sequence"/>
</dbReference>
<dbReference type="EMBL" id="BJHW01000001">
    <property type="protein sequence ID" value="GDY56530.1"/>
    <property type="molecule type" value="Genomic_DNA"/>
</dbReference>
<sequence length="76" mass="8305">MVAADPVRVRRLSDQEGQQLLCTTRRGAGSPIRLRRAMVVLASADGSTVAAIARLVQADEDTIRQVIHRFNEMGMA</sequence>
<gene>
    <name evidence="1" type="ORF">SVIO_071530</name>
</gene>
<protein>
    <recommendedName>
        <fullName evidence="3">Transposase</fullName>
    </recommendedName>
</protein>
<accession>A0A4D4LBU1</accession>
<organism evidence="1 2">
    <name type="scientific">Streptomyces violaceusniger</name>
    <dbReference type="NCBI Taxonomy" id="68280"/>
    <lineage>
        <taxon>Bacteria</taxon>
        <taxon>Bacillati</taxon>
        <taxon>Actinomycetota</taxon>
        <taxon>Actinomycetes</taxon>
        <taxon>Kitasatosporales</taxon>
        <taxon>Streptomycetaceae</taxon>
        <taxon>Streptomyces</taxon>
        <taxon>Streptomyces violaceusniger group</taxon>
    </lineage>
</organism>
<dbReference type="OrthoDB" id="2375382at2"/>
<proteinExistence type="predicted"/>
<reference evidence="1 2" key="1">
    <citation type="journal article" date="2020" name="Int. J. Syst. Evol. Microbiol.">
        <title>Reclassification of Streptomyces castelarensis and Streptomyces sporoclivatus as later heterotypic synonyms of Streptomyces antimycoticus.</title>
        <authorList>
            <person name="Komaki H."/>
            <person name="Tamura T."/>
        </authorList>
    </citation>
    <scope>NUCLEOTIDE SEQUENCE [LARGE SCALE GENOMIC DNA]</scope>
    <source>
        <strain evidence="1 2">NBRC 13459</strain>
    </source>
</reference>
<keyword evidence="2" id="KW-1185">Reference proteome</keyword>
<evidence type="ECO:0008006" key="3">
    <source>
        <dbReference type="Google" id="ProtNLM"/>
    </source>
</evidence>
<dbReference type="InterPro" id="IPR009057">
    <property type="entry name" value="Homeodomain-like_sf"/>
</dbReference>
<dbReference type="SUPFAM" id="SSF46689">
    <property type="entry name" value="Homeodomain-like"/>
    <property type="match status" value="1"/>
</dbReference>
<evidence type="ECO:0000313" key="2">
    <source>
        <dbReference type="Proteomes" id="UP000301309"/>
    </source>
</evidence>
<dbReference type="AlphaFoldDB" id="A0A4D4LBU1"/>
<evidence type="ECO:0000313" key="1">
    <source>
        <dbReference type="EMBL" id="GDY56530.1"/>
    </source>
</evidence>
<name>A0A4D4LBU1_STRVO</name>
<comment type="caution">
    <text evidence="1">The sequence shown here is derived from an EMBL/GenBank/DDBJ whole genome shotgun (WGS) entry which is preliminary data.</text>
</comment>
<dbReference type="Pfam" id="PF13551">
    <property type="entry name" value="HTH_29"/>
    <property type="match status" value="1"/>
</dbReference>